<feature type="binding site" evidence="5">
    <location>
        <begin position="258"/>
        <end position="259"/>
    </location>
    <ligand>
        <name>ATP</name>
        <dbReference type="ChEBI" id="CHEBI:30616"/>
    </ligand>
</feature>
<organism evidence="7 8">
    <name type="scientific">Candidatus Accumulibacter adjunctus</name>
    <dbReference type="NCBI Taxonomy" id="1454001"/>
    <lineage>
        <taxon>Bacteria</taxon>
        <taxon>Pseudomonadati</taxon>
        <taxon>Pseudomonadota</taxon>
        <taxon>Betaproteobacteria</taxon>
        <taxon>Candidatus Accumulibacter</taxon>
    </lineage>
</organism>
<name>A0A011N386_9PROT</name>
<evidence type="ECO:0000256" key="1">
    <source>
        <dbReference type="ARBA" id="ARBA00022801"/>
    </source>
</evidence>
<evidence type="ECO:0000313" key="8">
    <source>
        <dbReference type="Proteomes" id="UP000020218"/>
    </source>
</evidence>
<comment type="caution">
    <text evidence="7">The sequence shown here is derived from an EMBL/GenBank/DDBJ whole genome shotgun (WGS) entry which is preliminary data.</text>
</comment>
<evidence type="ECO:0000256" key="4">
    <source>
        <dbReference type="PIRSR" id="PIRSR640198-1"/>
    </source>
</evidence>
<dbReference type="EMBL" id="JFAX01000002">
    <property type="protein sequence ID" value="EXI69356.1"/>
    <property type="molecule type" value="Genomic_DNA"/>
</dbReference>
<keyword evidence="8" id="KW-1185">Reference proteome</keyword>
<evidence type="ECO:0000259" key="6">
    <source>
        <dbReference type="PROSITE" id="PS51459"/>
    </source>
</evidence>
<dbReference type="InterPro" id="IPR018087">
    <property type="entry name" value="Glyco_hydro_5_CS"/>
</dbReference>
<feature type="domain" description="Fido" evidence="6">
    <location>
        <begin position="130"/>
        <end position="280"/>
    </location>
</feature>
<keyword evidence="3" id="KW-0067">ATP-binding</keyword>
<dbReference type="Proteomes" id="UP000020218">
    <property type="component" value="Unassembled WGS sequence"/>
</dbReference>
<dbReference type="InterPro" id="IPR025758">
    <property type="entry name" value="Fic/DOC_N"/>
</dbReference>
<dbReference type="PANTHER" id="PTHR13504">
    <property type="entry name" value="FIDO DOMAIN-CONTAINING PROTEIN DDB_G0283145"/>
    <property type="match status" value="1"/>
</dbReference>
<dbReference type="GO" id="GO:0004553">
    <property type="term" value="F:hydrolase activity, hydrolyzing O-glycosyl compounds"/>
    <property type="evidence" value="ECO:0007669"/>
    <property type="project" value="InterPro"/>
</dbReference>
<keyword evidence="2" id="KW-0326">Glycosidase</keyword>
<accession>A0A011N386</accession>
<feature type="binding site" evidence="3">
    <location>
        <position position="82"/>
    </location>
    <ligand>
        <name>ATP</name>
        <dbReference type="ChEBI" id="CHEBI:30616"/>
    </ligand>
</feature>
<dbReference type="InterPro" id="IPR036597">
    <property type="entry name" value="Fido-like_dom_sf"/>
</dbReference>
<keyword evidence="3" id="KW-0547">Nucleotide-binding</keyword>
<feature type="active site" evidence="4">
    <location>
        <position position="216"/>
    </location>
</feature>
<dbReference type="EC" id="2.7.7.-" evidence="7"/>
<dbReference type="Pfam" id="PF02661">
    <property type="entry name" value="Fic"/>
    <property type="match status" value="1"/>
</dbReference>
<feature type="binding site" evidence="3">
    <location>
        <begin position="221"/>
        <end position="227"/>
    </location>
    <ligand>
        <name>ATP</name>
        <dbReference type="ChEBI" id="CHEBI:30616"/>
    </ligand>
</feature>
<gene>
    <name evidence="7" type="ORF">AW08_00566</name>
</gene>
<evidence type="ECO:0000256" key="2">
    <source>
        <dbReference type="ARBA" id="ARBA00023295"/>
    </source>
</evidence>
<dbReference type="Pfam" id="PF13784">
    <property type="entry name" value="Fic_N"/>
    <property type="match status" value="1"/>
</dbReference>
<dbReference type="PROSITE" id="PS51459">
    <property type="entry name" value="FIDO"/>
    <property type="match status" value="1"/>
</dbReference>
<keyword evidence="7" id="KW-0808">Transferase</keyword>
<dbReference type="InterPro" id="IPR003812">
    <property type="entry name" value="Fido"/>
</dbReference>
<dbReference type="InterPro" id="IPR036390">
    <property type="entry name" value="WH_DNA-bd_sf"/>
</dbReference>
<reference evidence="7" key="1">
    <citation type="submission" date="2014-02" db="EMBL/GenBank/DDBJ databases">
        <title>Expanding our view of genomic diversity in Candidatus Accumulibacter clades.</title>
        <authorList>
            <person name="Skennerton C.T."/>
            <person name="Barr J.J."/>
            <person name="Slater F.R."/>
            <person name="Bond P.L."/>
            <person name="Tyson G.W."/>
        </authorList>
    </citation>
    <scope>NUCLEOTIDE SEQUENCE [LARGE SCALE GENOMIC DNA]</scope>
</reference>
<dbReference type="SUPFAM" id="SSF140931">
    <property type="entry name" value="Fic-like"/>
    <property type="match status" value="1"/>
</dbReference>
<evidence type="ECO:0000256" key="5">
    <source>
        <dbReference type="PIRSR" id="PIRSR640198-2"/>
    </source>
</evidence>
<feature type="binding site" evidence="5">
    <location>
        <begin position="220"/>
        <end position="227"/>
    </location>
    <ligand>
        <name>ATP</name>
        <dbReference type="ChEBI" id="CHEBI:30616"/>
    </ligand>
</feature>
<dbReference type="PIRSF" id="PIRSF038925">
    <property type="entry name" value="AMP-prot_trans"/>
    <property type="match status" value="1"/>
</dbReference>
<keyword evidence="1" id="KW-0378">Hydrolase</keyword>
<feature type="binding site" evidence="3">
    <location>
        <position position="216"/>
    </location>
    <ligand>
        <name>ATP</name>
        <dbReference type="ChEBI" id="CHEBI:30616"/>
    </ligand>
</feature>
<proteinExistence type="predicted"/>
<dbReference type="PROSITE" id="PS00659">
    <property type="entry name" value="GLYCOSYL_HYDROL_F5"/>
    <property type="match status" value="1"/>
</dbReference>
<evidence type="ECO:0000256" key="3">
    <source>
        <dbReference type="PIRSR" id="PIRSR038925-1"/>
    </source>
</evidence>
<dbReference type="GO" id="GO:0016779">
    <property type="term" value="F:nucleotidyltransferase activity"/>
    <property type="evidence" value="ECO:0007669"/>
    <property type="project" value="UniProtKB-KW"/>
</dbReference>
<protein>
    <submittedName>
        <fullName evidence="7">Adenosine monophosphate-protein transferase SoFic</fullName>
        <ecNumber evidence="7">2.7.7.-</ecNumber>
    </submittedName>
</protein>
<dbReference type="AlphaFoldDB" id="A0A011N386"/>
<dbReference type="PATRIC" id="fig|1454001.3.peg.531"/>
<dbReference type="GO" id="GO:0005524">
    <property type="term" value="F:ATP binding"/>
    <property type="evidence" value="ECO:0007669"/>
    <property type="project" value="UniProtKB-KW"/>
</dbReference>
<dbReference type="PANTHER" id="PTHR13504:SF38">
    <property type="entry name" value="FIDO DOMAIN-CONTAINING PROTEIN"/>
    <property type="match status" value="1"/>
</dbReference>
<keyword evidence="7" id="KW-0548">Nucleotidyltransferase</keyword>
<dbReference type="STRING" id="1454001.AW08_00566"/>
<sequence>MHRSAPGRYVTVTTAGEPFSAFVPVPLPPEPPVVWSAALRWRFDAALVALGRLDAVTALLPNAALLLYSFVRKEAVLSSQIEGTQSSLADLLLYEIDEQPGVPVDDAREVSRCVAALERGLKKLRGGLPLCTRLLCEMHEVLLTHPGGRGKTPGEVRRSQVWIGGTRPGNAVFVPPPADAVPACLAALERFLNDEPEPVPPLIKAALVHVQFETIHPFLDGNGRIGRLLIVLQLVADGVLREPMLYPSLFFKTHRALYYELLNEVRLRGDWERWLDFFAEGIEASATQGVSTANALLALVNADRDRIARLGRAAASALAVHQALQRQPIATSAALVKATRLTPATVNKSLAHLERIGIVGEVTNRQRGRVFSYRRYVEELAAELDAPA</sequence>
<dbReference type="SUPFAM" id="SSF46785">
    <property type="entry name" value="Winged helix' DNA-binding domain"/>
    <property type="match status" value="1"/>
</dbReference>
<feature type="binding site" evidence="3">
    <location>
        <position position="258"/>
    </location>
    <ligand>
        <name>ATP</name>
        <dbReference type="ChEBI" id="CHEBI:30616"/>
    </ligand>
</feature>
<dbReference type="InterPro" id="IPR040198">
    <property type="entry name" value="Fido_containing"/>
</dbReference>
<dbReference type="Gene3D" id="1.10.3290.10">
    <property type="entry name" value="Fido-like domain"/>
    <property type="match status" value="1"/>
</dbReference>
<evidence type="ECO:0000313" key="7">
    <source>
        <dbReference type="EMBL" id="EXI69356.1"/>
    </source>
</evidence>
<dbReference type="InterPro" id="IPR026287">
    <property type="entry name" value="SoFic-like"/>
</dbReference>
<dbReference type="GO" id="GO:0005975">
    <property type="term" value="P:carbohydrate metabolic process"/>
    <property type="evidence" value="ECO:0007669"/>
    <property type="project" value="InterPro"/>
</dbReference>